<organism evidence="3 4">
    <name type="scientific">Aspergillus puulaauensis</name>
    <dbReference type="NCBI Taxonomy" id="1220207"/>
    <lineage>
        <taxon>Eukaryota</taxon>
        <taxon>Fungi</taxon>
        <taxon>Dikarya</taxon>
        <taxon>Ascomycota</taxon>
        <taxon>Pezizomycotina</taxon>
        <taxon>Eurotiomycetes</taxon>
        <taxon>Eurotiomycetidae</taxon>
        <taxon>Eurotiales</taxon>
        <taxon>Aspergillaceae</taxon>
        <taxon>Aspergillus</taxon>
    </lineage>
</organism>
<dbReference type="Proteomes" id="UP000654913">
    <property type="component" value="Chromosome 6"/>
</dbReference>
<reference evidence="3" key="1">
    <citation type="submission" date="2021-01" db="EMBL/GenBank/DDBJ databases">
        <authorList>
            <consortium name="Aspergillus puulaauensis MK2 genome sequencing consortium"/>
            <person name="Kazuki M."/>
            <person name="Futagami T."/>
        </authorList>
    </citation>
    <scope>NUCLEOTIDE SEQUENCE</scope>
    <source>
        <strain evidence="3">MK2</strain>
    </source>
</reference>
<accession>A0A7R7XU37</accession>
<dbReference type="InterPro" id="IPR036389">
    <property type="entry name" value="RNase_III_sf"/>
</dbReference>
<dbReference type="SUPFAM" id="SSF69065">
    <property type="entry name" value="RNase III domain-like"/>
    <property type="match status" value="1"/>
</dbReference>
<dbReference type="InterPro" id="IPR000999">
    <property type="entry name" value="RNase_III_dom"/>
</dbReference>
<name>A0A7R7XU37_9EURO</name>
<evidence type="ECO:0000313" key="4">
    <source>
        <dbReference type="Proteomes" id="UP000654913"/>
    </source>
</evidence>
<dbReference type="RefSeq" id="XP_041559197.1">
    <property type="nucleotide sequence ID" value="XM_041706853.1"/>
</dbReference>
<dbReference type="PROSITE" id="PS50142">
    <property type="entry name" value="RNASE_3_2"/>
    <property type="match status" value="1"/>
</dbReference>
<dbReference type="SMART" id="SM00535">
    <property type="entry name" value="RIBOc"/>
    <property type="match status" value="1"/>
</dbReference>
<dbReference type="GO" id="GO:0006396">
    <property type="term" value="P:RNA processing"/>
    <property type="evidence" value="ECO:0007669"/>
    <property type="project" value="InterPro"/>
</dbReference>
<dbReference type="GeneID" id="64977008"/>
<dbReference type="OrthoDB" id="67027at2759"/>
<dbReference type="EMBL" id="AP024448">
    <property type="protein sequence ID" value="BCS27003.1"/>
    <property type="molecule type" value="Genomic_DNA"/>
</dbReference>
<feature type="chain" id="PRO_5030523159" description="RNase III domain-containing protein" evidence="1">
    <location>
        <begin position="21"/>
        <end position="654"/>
    </location>
</feature>
<dbReference type="AlphaFoldDB" id="A0A7R7XU37"/>
<dbReference type="Gene3D" id="1.10.1520.10">
    <property type="entry name" value="Ribonuclease III domain"/>
    <property type="match status" value="1"/>
</dbReference>
<dbReference type="GO" id="GO:0004525">
    <property type="term" value="F:ribonuclease III activity"/>
    <property type="evidence" value="ECO:0007669"/>
    <property type="project" value="InterPro"/>
</dbReference>
<keyword evidence="1" id="KW-0732">Signal</keyword>
<protein>
    <recommendedName>
        <fullName evidence="2">RNase III domain-containing protein</fullName>
    </recommendedName>
</protein>
<keyword evidence="4" id="KW-1185">Reference proteome</keyword>
<feature type="domain" description="RNase III" evidence="2">
    <location>
        <begin position="64"/>
        <end position="187"/>
    </location>
</feature>
<evidence type="ECO:0000259" key="2">
    <source>
        <dbReference type="PROSITE" id="PS50142"/>
    </source>
</evidence>
<gene>
    <name evidence="3" type="ORF">APUU_60051S</name>
</gene>
<reference evidence="3" key="2">
    <citation type="submission" date="2021-02" db="EMBL/GenBank/DDBJ databases">
        <title>Aspergillus puulaauensis MK2 genome sequence.</title>
        <authorList>
            <person name="Futagami T."/>
            <person name="Mori K."/>
            <person name="Kadooka C."/>
            <person name="Tanaka T."/>
        </authorList>
    </citation>
    <scope>NUCLEOTIDE SEQUENCE</scope>
    <source>
        <strain evidence="3">MK2</strain>
    </source>
</reference>
<dbReference type="KEGG" id="apuu:APUU_60051S"/>
<proteinExistence type="predicted"/>
<sequence>MSRASRLSGILFLLAPGDLAVPGRDTEHLEFLNLLRFAVVQYSPSVEHYLSPPFNDAMATLNDAMFVQERLGYKFQNQDILLLALTAAGKGGAEDEEDKPGNSRLAHLGNFLMQFLLAWVGFSNNWSRAGTTSLRTRLGSNSHCAKIAQKAELDCCLKYDMRSGSRSAGVLRKALNAIIAAVFSDSGDLKAVLPVVLKLGLFADDESGVDPKLLSNDHAGLIESFGNISAPTAFIQDLDVDILEQGPGLMPAEPNSEVVDFNFQQAPDVYMNMPPCPTNVFDFLLNDPSLLLGEKMVNDPSPVVGSQPDSMDQDISISTRTVGREKTRKSDNGSVYRSTPWLGRYMAEERKRCILHNVPPPEQTFFREHIEKELQGLGAKHAKASTLLHVLIAGPYAIASLRDLVISYQSRGLSRFWQVEPTVSPQVRFEIISSLDRNITAYGILRRYHILRLFEDSVPSNSRVLTNFINSSPNHLQATKRPGNPGNNSKADVTSVMMKEIYHSLDPSSPEYKTRYREVSRLQILGRRFHALVTRFHQGILGLIPPPGGLTRAIDIDISDCMIRDMPDATFNNLLDILERTQGPLLKKSSEVTMRLIEPLISGTPRLPGRFRIEMYAADDIIQYPKGSEELLDVLSEVYTAIFPGAERLVSDFP</sequence>
<evidence type="ECO:0000313" key="3">
    <source>
        <dbReference type="EMBL" id="BCS27003.1"/>
    </source>
</evidence>
<evidence type="ECO:0000256" key="1">
    <source>
        <dbReference type="SAM" id="SignalP"/>
    </source>
</evidence>
<feature type="signal peptide" evidence="1">
    <location>
        <begin position="1"/>
        <end position="20"/>
    </location>
</feature>